<name>A0A481RIT4_HALEZ</name>
<dbReference type="InterPro" id="IPR058481">
    <property type="entry name" value="DUF8168"/>
</dbReference>
<organism evidence="2 3">
    <name type="scientific">Halorubrum ezzemoulense</name>
    <name type="common">Halorubrum chaoviator</name>
    <dbReference type="NCBI Taxonomy" id="337243"/>
    <lineage>
        <taxon>Archaea</taxon>
        <taxon>Methanobacteriati</taxon>
        <taxon>Methanobacteriota</taxon>
        <taxon>Stenosarchaea group</taxon>
        <taxon>Halobacteria</taxon>
        <taxon>Halobacteriales</taxon>
        <taxon>Haloferacaceae</taxon>
        <taxon>Halorubrum</taxon>
    </lineage>
</organism>
<proteinExistence type="predicted"/>
<gene>
    <name evidence="2" type="ORF">EO776_14185</name>
</gene>
<protein>
    <recommendedName>
        <fullName evidence="1">DUF8168 domain-containing protein</fullName>
    </recommendedName>
</protein>
<dbReference type="GeneID" id="301360989"/>
<evidence type="ECO:0000313" key="3">
    <source>
        <dbReference type="Proteomes" id="UP000293073"/>
    </source>
</evidence>
<evidence type="ECO:0000259" key="1">
    <source>
        <dbReference type="Pfam" id="PF26506"/>
    </source>
</evidence>
<reference evidence="3" key="1">
    <citation type="submission" date="2019-01" db="EMBL/GenBank/DDBJ databases">
        <title>Complete genome of Halorubrum ezzemoulense strain FB21.</title>
        <authorList>
            <person name="Feng Y."/>
            <person name="Louyakis A.S."/>
            <person name="Papke R.T."/>
            <person name="Gogarten J.P."/>
        </authorList>
    </citation>
    <scope>NUCLEOTIDE SEQUENCE [LARGE SCALE GENOMIC DNA]</scope>
    <source>
        <strain evidence="3">Fb21</strain>
    </source>
</reference>
<dbReference type="KEGG" id="hezz:EO776_14185"/>
<dbReference type="Proteomes" id="UP000293073">
    <property type="component" value="Chromosome"/>
</dbReference>
<dbReference type="EMBL" id="CP034940">
    <property type="protein sequence ID" value="QAY21078.1"/>
    <property type="molecule type" value="Genomic_DNA"/>
</dbReference>
<dbReference type="AlphaFoldDB" id="A0A481RIT4"/>
<dbReference type="Pfam" id="PF26506">
    <property type="entry name" value="DUF8168"/>
    <property type="match status" value="1"/>
</dbReference>
<feature type="domain" description="DUF8168" evidence="1">
    <location>
        <begin position="19"/>
        <end position="258"/>
    </location>
</feature>
<sequence>MSEQPPAHEQSATREEELLVAYRHDAHKLNGRSHAAAVDQIAGVRVNQSVPYGADRDAAALSRPSGEPTTTVDSHTSPYRLSLVDGESRNPLSDVTRTDIEHAVRELLSETDPEAAHYVWLTSDLAALFNEAVSYPYTSLKYHTLLVAALLDNYRDGHSFSDLRLVVDDAETIIPHRTVFAGDRFALRITAAEPNQPSTGLGDRLRRSWASIWTQLPTHPIDTDHATEDRILDANLRRIRSWSTALQYIEEYGAVFDS</sequence>
<evidence type="ECO:0000313" key="2">
    <source>
        <dbReference type="EMBL" id="QAY21078.1"/>
    </source>
</evidence>
<dbReference type="RefSeq" id="WP_129452489.1">
    <property type="nucleotide sequence ID" value="NZ_CP034940.1"/>
</dbReference>
<accession>A0A481RIT4</accession>